<protein>
    <submittedName>
        <fullName evidence="2">Uncharacterized protein</fullName>
    </submittedName>
</protein>
<evidence type="ECO:0000313" key="2">
    <source>
        <dbReference type="EMBL" id="KAK6190791.1"/>
    </source>
</evidence>
<dbReference type="EMBL" id="JAZGQO010000002">
    <property type="protein sequence ID" value="KAK6190791.1"/>
    <property type="molecule type" value="Genomic_DNA"/>
</dbReference>
<dbReference type="AlphaFoldDB" id="A0AAN8QED7"/>
<gene>
    <name evidence="2" type="ORF">SNE40_002579</name>
</gene>
<name>A0AAN8QED7_PATCE</name>
<evidence type="ECO:0000313" key="3">
    <source>
        <dbReference type="Proteomes" id="UP001347796"/>
    </source>
</evidence>
<dbReference type="Proteomes" id="UP001347796">
    <property type="component" value="Unassembled WGS sequence"/>
</dbReference>
<organism evidence="2 3">
    <name type="scientific">Patella caerulea</name>
    <name type="common">Rayed Mediterranean limpet</name>
    <dbReference type="NCBI Taxonomy" id="87958"/>
    <lineage>
        <taxon>Eukaryota</taxon>
        <taxon>Metazoa</taxon>
        <taxon>Spiralia</taxon>
        <taxon>Lophotrochozoa</taxon>
        <taxon>Mollusca</taxon>
        <taxon>Gastropoda</taxon>
        <taxon>Patellogastropoda</taxon>
        <taxon>Patelloidea</taxon>
        <taxon>Patellidae</taxon>
        <taxon>Patella</taxon>
    </lineage>
</organism>
<feature type="compositionally biased region" description="Basic and acidic residues" evidence="1">
    <location>
        <begin position="263"/>
        <end position="274"/>
    </location>
</feature>
<evidence type="ECO:0000256" key="1">
    <source>
        <dbReference type="SAM" id="MobiDB-lite"/>
    </source>
</evidence>
<reference evidence="2 3" key="1">
    <citation type="submission" date="2024-01" db="EMBL/GenBank/DDBJ databases">
        <title>The genome of the rayed Mediterranean limpet Patella caerulea (Linnaeus, 1758).</title>
        <authorList>
            <person name="Anh-Thu Weber A."/>
            <person name="Halstead-Nussloch G."/>
        </authorList>
    </citation>
    <scope>NUCLEOTIDE SEQUENCE [LARGE SCALE GENOMIC DNA]</scope>
    <source>
        <strain evidence="2">AATW-2023a</strain>
        <tissue evidence="2">Whole specimen</tissue>
    </source>
</reference>
<comment type="caution">
    <text evidence="2">The sequence shown here is derived from an EMBL/GenBank/DDBJ whole genome shotgun (WGS) entry which is preliminary data.</text>
</comment>
<proteinExistence type="predicted"/>
<keyword evidence="3" id="KW-1185">Reference proteome</keyword>
<feature type="region of interest" description="Disordered" evidence="1">
    <location>
        <begin position="237"/>
        <end position="299"/>
    </location>
</feature>
<sequence>METRDEQDEFKVKEVFRRSREISLIAHHARCQAHEAEIRANCAVTLAERAVVESDAVQDIAETLTKTARVVAQMSLEHINSLKGHGVQVFSEDRNSYPKAKTRSKFDVGQFPTDIRSYDHLCGGFHGHGYSRDMAGELRLDLGSDEEFEEYFDKISPLADSHFGARPGPTNFVLKSNGLIAGDDTESIHSPKSLDSPDSLTCVKYEESFPDTTDTLESRAELLRGLDSAETLPIVWEDSYQGPRENRPIPWSEKKSLRKIQRKLQDLDVNDRTDAGSSQNNDPVRLDDMSMTMSDGGTE</sequence>
<accession>A0AAN8QED7</accession>
<feature type="compositionally biased region" description="Basic and acidic residues" evidence="1">
    <location>
        <begin position="244"/>
        <end position="255"/>
    </location>
</feature>